<dbReference type="Proteomes" id="UP000236592">
    <property type="component" value="Chromosome"/>
</dbReference>
<dbReference type="Gene3D" id="2.60.120.10">
    <property type="entry name" value="Jelly Rolls"/>
    <property type="match status" value="1"/>
</dbReference>
<reference evidence="3" key="1">
    <citation type="submission" date="2018-01" db="EMBL/GenBank/DDBJ databases">
        <title>Complete genome of Tamlana sp. UJ94.</title>
        <authorList>
            <person name="Jung J."/>
            <person name="Chung D."/>
            <person name="Bae S.S."/>
            <person name="Baek K."/>
        </authorList>
    </citation>
    <scope>NUCLEOTIDE SEQUENCE [LARGE SCALE GENOMIC DNA]</scope>
    <source>
        <strain evidence="3">UJ94</strain>
    </source>
</reference>
<dbReference type="RefSeq" id="WP_102996202.1">
    <property type="nucleotide sequence ID" value="NZ_CP025938.1"/>
</dbReference>
<dbReference type="SUPFAM" id="SSF51206">
    <property type="entry name" value="cAMP-binding domain-like"/>
    <property type="match status" value="1"/>
</dbReference>
<proteinExistence type="predicted"/>
<organism evidence="2 3">
    <name type="scientific">Pseudotamlana carrageenivorans</name>
    <dbReference type="NCBI Taxonomy" id="2069432"/>
    <lineage>
        <taxon>Bacteria</taxon>
        <taxon>Pseudomonadati</taxon>
        <taxon>Bacteroidota</taxon>
        <taxon>Flavobacteriia</taxon>
        <taxon>Flavobacteriales</taxon>
        <taxon>Flavobacteriaceae</taxon>
        <taxon>Pseudotamlana</taxon>
    </lineage>
</organism>
<keyword evidence="3" id="KW-1185">Reference proteome</keyword>
<dbReference type="OrthoDB" id="1092431at2"/>
<dbReference type="InterPro" id="IPR000595">
    <property type="entry name" value="cNMP-bd_dom"/>
</dbReference>
<evidence type="ECO:0000313" key="2">
    <source>
        <dbReference type="EMBL" id="AUS06241.1"/>
    </source>
</evidence>
<gene>
    <name evidence="2" type="ORF">C1A40_12630</name>
</gene>
<dbReference type="InterPro" id="IPR018490">
    <property type="entry name" value="cNMP-bd_dom_sf"/>
</dbReference>
<sequence length="194" mass="22932">MVNDVLIQNIEKSIQLSKLELEQLFSYFKPKVIQKKEFLLTQGSVCKFEGFVLEGCFRVFVLDNKGNENTLYFAVKDWWLMDIDSFMNQKPSDLNIQALEDSRVLLIDRKDKLALYDSVPAVEKLFRIMSQKALVAWQRRLIRNHSLTAEERYFHFIQTYPEIASKLTDRQISSYLGITHEFLSKIKKKHFKNQ</sequence>
<dbReference type="InterPro" id="IPR014710">
    <property type="entry name" value="RmlC-like_jellyroll"/>
</dbReference>
<name>A0A2I7SK35_9FLAO</name>
<protein>
    <recommendedName>
        <fullName evidence="1">Cyclic nucleotide-binding domain-containing protein</fullName>
    </recommendedName>
</protein>
<evidence type="ECO:0000259" key="1">
    <source>
        <dbReference type="PROSITE" id="PS50042"/>
    </source>
</evidence>
<accession>A0A2I7SK35</accession>
<dbReference type="Pfam" id="PF00027">
    <property type="entry name" value="cNMP_binding"/>
    <property type="match status" value="1"/>
</dbReference>
<dbReference type="AlphaFoldDB" id="A0A2I7SK35"/>
<dbReference type="PROSITE" id="PS50042">
    <property type="entry name" value="CNMP_BINDING_3"/>
    <property type="match status" value="1"/>
</dbReference>
<dbReference type="EMBL" id="CP025938">
    <property type="protein sequence ID" value="AUS06241.1"/>
    <property type="molecule type" value="Genomic_DNA"/>
</dbReference>
<evidence type="ECO:0000313" key="3">
    <source>
        <dbReference type="Proteomes" id="UP000236592"/>
    </source>
</evidence>
<dbReference type="KEGG" id="taj:C1A40_12630"/>
<dbReference type="CDD" id="cd00038">
    <property type="entry name" value="CAP_ED"/>
    <property type="match status" value="1"/>
</dbReference>
<feature type="domain" description="Cyclic nucleotide-binding" evidence="1">
    <location>
        <begin position="16"/>
        <end position="110"/>
    </location>
</feature>